<sequence length="363" mass="41308">MGAFLLACAVAMRRRRGVQAFDPTQWVAVGLMLLCVATVLTSAALLPGGDGVGEPQSGRCSRVQCFNPATIEQPKPITQRFRWLHFPKTGTSFALVLYDYVCSGLTPEMLPTPARHENQGFALPQFEEELKRREDVSCDLRLFRRPRVGHRSLPQGDMSRTTSVYVAMFRDPRERLRSAYMNGLHAVGVRAQRRLDMLRTVKTPRDFVNFPGVKHCQVKMMAGYKCGEDVEVTHMHVKLALHRLRTHFVFVGITDSWTESVCLFHRMFGGRLVEHAFHNVRETTGNLGNRQRRRANDTMTPNGGEEDDDDSEDAAEEEPMFTIADDPLDWLLYTEARRIFTRNLVKYGLVCPENADAVLHDRR</sequence>
<evidence type="ECO:0000256" key="10">
    <source>
        <dbReference type="SAM" id="SignalP"/>
    </source>
</evidence>
<dbReference type="eggNOG" id="ENOG502SC84">
    <property type="taxonomic scope" value="Eukaryota"/>
</dbReference>
<comment type="subcellular location">
    <subcellularLocation>
        <location evidence="1">Golgi apparatus membrane</location>
        <topology evidence="1">Single-pass type II membrane protein</topology>
    </subcellularLocation>
</comment>
<keyword evidence="6" id="KW-0333">Golgi apparatus</keyword>
<dbReference type="EMBL" id="GL832958">
    <property type="protein sequence ID" value="EGD80597.1"/>
    <property type="molecule type" value="Genomic_DNA"/>
</dbReference>
<dbReference type="Gene3D" id="3.40.50.300">
    <property type="entry name" value="P-loop containing nucleotide triphosphate hydrolases"/>
    <property type="match status" value="1"/>
</dbReference>
<keyword evidence="5" id="KW-1133">Transmembrane helix</keyword>
<proteinExistence type="predicted"/>
<organism evidence="12">
    <name type="scientific">Salpingoeca rosetta (strain ATCC 50818 / BSB-021)</name>
    <dbReference type="NCBI Taxonomy" id="946362"/>
    <lineage>
        <taxon>Eukaryota</taxon>
        <taxon>Choanoflagellata</taxon>
        <taxon>Craspedida</taxon>
        <taxon>Salpingoecidae</taxon>
        <taxon>Salpingoeca</taxon>
    </lineage>
</organism>
<protein>
    <recommendedName>
        <fullName evidence="13">Sulfotransferase domain-containing protein</fullName>
    </recommendedName>
</protein>
<accession>F2U123</accession>
<evidence type="ECO:0000256" key="3">
    <source>
        <dbReference type="ARBA" id="ARBA00022692"/>
    </source>
</evidence>
<dbReference type="InterPro" id="IPR027417">
    <property type="entry name" value="P-loop_NTPase"/>
</dbReference>
<keyword evidence="12" id="KW-1185">Reference proteome</keyword>
<dbReference type="OrthoDB" id="200177at2759"/>
<keyword evidence="7" id="KW-0472">Membrane</keyword>
<dbReference type="GeneID" id="16077753"/>
<dbReference type="GO" id="GO:0000139">
    <property type="term" value="C:Golgi membrane"/>
    <property type="evidence" value="ECO:0007669"/>
    <property type="project" value="UniProtKB-SubCell"/>
</dbReference>
<evidence type="ECO:0000313" key="11">
    <source>
        <dbReference type="EMBL" id="EGD80597.1"/>
    </source>
</evidence>
<keyword evidence="2" id="KW-0808">Transferase</keyword>
<evidence type="ECO:0000256" key="4">
    <source>
        <dbReference type="ARBA" id="ARBA00022968"/>
    </source>
</evidence>
<evidence type="ECO:0008006" key="13">
    <source>
        <dbReference type="Google" id="ProtNLM"/>
    </source>
</evidence>
<name>F2U123_SALR5</name>
<keyword evidence="8" id="KW-0325">Glycoprotein</keyword>
<keyword evidence="3" id="KW-0812">Transmembrane</keyword>
<keyword evidence="10" id="KW-0732">Signal</keyword>
<evidence type="ECO:0000256" key="2">
    <source>
        <dbReference type="ARBA" id="ARBA00022679"/>
    </source>
</evidence>
<dbReference type="RefSeq" id="XP_004997158.1">
    <property type="nucleotide sequence ID" value="XM_004997101.1"/>
</dbReference>
<feature type="compositionally biased region" description="Acidic residues" evidence="9">
    <location>
        <begin position="304"/>
        <end position="316"/>
    </location>
</feature>
<feature type="region of interest" description="Disordered" evidence="9">
    <location>
        <begin position="284"/>
        <end position="316"/>
    </location>
</feature>
<dbReference type="PANTHER" id="PTHR12129:SF15">
    <property type="entry name" value="URONYL 2-SULFOTRANSFERASE"/>
    <property type="match status" value="1"/>
</dbReference>
<dbReference type="PANTHER" id="PTHR12129">
    <property type="entry name" value="HEPARAN SULFATE 2-O-SULFOTRANSFERASE"/>
    <property type="match status" value="1"/>
</dbReference>
<evidence type="ECO:0000256" key="1">
    <source>
        <dbReference type="ARBA" id="ARBA00004323"/>
    </source>
</evidence>
<reference evidence="11" key="1">
    <citation type="submission" date="2009-08" db="EMBL/GenBank/DDBJ databases">
        <title>Annotation of Salpingoeca rosetta.</title>
        <authorList>
            <consortium name="The Broad Institute Genome Sequencing Platform"/>
            <person name="Russ C."/>
            <person name="Cuomo C."/>
            <person name="Burger G."/>
            <person name="Gray M.W."/>
            <person name="Holland P.W.H."/>
            <person name="King N."/>
            <person name="Lang F.B.F."/>
            <person name="Roger A.J."/>
            <person name="Ruiz-Trillo I."/>
            <person name="Young S.K."/>
            <person name="Zeng Q."/>
            <person name="Gargeya S."/>
            <person name="Alvarado L."/>
            <person name="Berlin A."/>
            <person name="Chapman S.B."/>
            <person name="Chen Z."/>
            <person name="Freedman E."/>
            <person name="Gellesch M."/>
            <person name="Goldberg J."/>
            <person name="Griggs A."/>
            <person name="Gujja S."/>
            <person name="Heilman E."/>
            <person name="Heiman D."/>
            <person name="Howarth C."/>
            <person name="Mehta T."/>
            <person name="Neiman D."/>
            <person name="Pearson M."/>
            <person name="Roberts A."/>
            <person name="Saif S."/>
            <person name="Shea T."/>
            <person name="Shenoy N."/>
            <person name="Sisk P."/>
            <person name="Stolte C."/>
            <person name="Sykes S."/>
            <person name="White J."/>
            <person name="Yandava C."/>
            <person name="Haas B."/>
            <person name="Nusbaum C."/>
            <person name="Birren B."/>
        </authorList>
    </citation>
    <scope>NUCLEOTIDE SEQUENCE [LARGE SCALE GENOMIC DNA]</scope>
    <source>
        <strain evidence="11">ATCC 50818</strain>
    </source>
</reference>
<dbReference type="AlphaFoldDB" id="F2U123"/>
<feature type="chain" id="PRO_5003286989" description="Sulfotransferase domain-containing protein" evidence="10">
    <location>
        <begin position="21"/>
        <end position="363"/>
    </location>
</feature>
<dbReference type="KEGG" id="sre:PTSG_01186"/>
<gene>
    <name evidence="11" type="ORF">PTSG_01186</name>
</gene>
<dbReference type="Proteomes" id="UP000007799">
    <property type="component" value="Unassembled WGS sequence"/>
</dbReference>
<evidence type="ECO:0000256" key="8">
    <source>
        <dbReference type="ARBA" id="ARBA00023180"/>
    </source>
</evidence>
<dbReference type="GO" id="GO:0008146">
    <property type="term" value="F:sulfotransferase activity"/>
    <property type="evidence" value="ECO:0007669"/>
    <property type="project" value="InterPro"/>
</dbReference>
<dbReference type="InterPro" id="IPR007734">
    <property type="entry name" value="Heparan_SO4_2-O-STrfase"/>
</dbReference>
<keyword evidence="4" id="KW-0735">Signal-anchor</keyword>
<feature type="signal peptide" evidence="10">
    <location>
        <begin position="1"/>
        <end position="20"/>
    </location>
</feature>
<dbReference type="InParanoid" id="F2U123"/>
<evidence type="ECO:0000256" key="5">
    <source>
        <dbReference type="ARBA" id="ARBA00022989"/>
    </source>
</evidence>
<evidence type="ECO:0000256" key="9">
    <source>
        <dbReference type="SAM" id="MobiDB-lite"/>
    </source>
</evidence>
<evidence type="ECO:0000256" key="6">
    <source>
        <dbReference type="ARBA" id="ARBA00023034"/>
    </source>
</evidence>
<evidence type="ECO:0000313" key="12">
    <source>
        <dbReference type="Proteomes" id="UP000007799"/>
    </source>
</evidence>
<evidence type="ECO:0000256" key="7">
    <source>
        <dbReference type="ARBA" id="ARBA00023136"/>
    </source>
</evidence>